<evidence type="ECO:0000313" key="2">
    <source>
        <dbReference type="EMBL" id="KAA1132635.1"/>
    </source>
</evidence>
<organism evidence="1 3">
    <name type="scientific">Puccinia graminis f. sp. tritici</name>
    <dbReference type="NCBI Taxonomy" id="56615"/>
    <lineage>
        <taxon>Eukaryota</taxon>
        <taxon>Fungi</taxon>
        <taxon>Dikarya</taxon>
        <taxon>Basidiomycota</taxon>
        <taxon>Pucciniomycotina</taxon>
        <taxon>Pucciniomycetes</taxon>
        <taxon>Pucciniales</taxon>
        <taxon>Pucciniaceae</taxon>
        <taxon>Puccinia</taxon>
    </lineage>
</organism>
<dbReference type="EMBL" id="VDEP01000422">
    <property type="protein sequence ID" value="KAA1084957.1"/>
    <property type="molecule type" value="Genomic_DNA"/>
</dbReference>
<evidence type="ECO:0000313" key="3">
    <source>
        <dbReference type="Proteomes" id="UP000325313"/>
    </source>
</evidence>
<reference evidence="1 3" key="1">
    <citation type="submission" date="2019-05" db="EMBL/GenBank/DDBJ databases">
        <title>Emergence of the Ug99 lineage of the wheat stem rust pathogen through somatic hybridization.</title>
        <authorList>
            <person name="Li F."/>
            <person name="Upadhyaya N.M."/>
            <person name="Sperschneider J."/>
            <person name="Matny O."/>
            <person name="Nguyen-Phuc H."/>
            <person name="Mago R."/>
            <person name="Raley C."/>
            <person name="Miller M.E."/>
            <person name="Silverstein K.A.T."/>
            <person name="Henningsen E."/>
            <person name="Hirsch C.D."/>
            <person name="Visser B."/>
            <person name="Pretorius Z.A."/>
            <person name="Steffenson B.J."/>
            <person name="Schwessinger B."/>
            <person name="Dodds P.N."/>
            <person name="Figueroa M."/>
        </authorList>
    </citation>
    <scope>NUCLEOTIDE SEQUENCE [LARGE SCALE GENOMIC DNA]</scope>
    <source>
        <strain evidence="1 3">Ug99</strain>
    </source>
</reference>
<proteinExistence type="predicted"/>
<sequence length="189" mass="21401">MVAHIQSLLPSKILGIPVSTVDQGQRAHLSFWPRGLSPKEWLQAVEGKCPKMYMFPNEHLFANPLIRRQALDSALQNLSADIPWAEKRFVRFAAVFQQHRASAKVGLPSPSSLQAPTTPWWNWHQSQVGAWKPHLLSNYIPAAKTSPWLSPTQRTYHLLCLHCLWTLAFVVFYLGPCKPVTAPPLVQHK</sequence>
<evidence type="ECO:0000313" key="1">
    <source>
        <dbReference type="EMBL" id="KAA1084957.1"/>
    </source>
</evidence>
<comment type="caution">
    <text evidence="1">The sequence shown here is derived from an EMBL/GenBank/DDBJ whole genome shotgun (WGS) entry which is preliminary data.</text>
</comment>
<gene>
    <name evidence="1" type="ORF">PGTUg99_000642</name>
    <name evidence="2" type="ORF">PGTUg99_017583</name>
</gene>
<name>A0A5B0N6R4_PUCGR</name>
<protein>
    <submittedName>
        <fullName evidence="1">Uncharacterized protein</fullName>
    </submittedName>
</protein>
<dbReference type="AlphaFoldDB" id="A0A5B0N6R4"/>
<dbReference type="EMBL" id="VDEP01000078">
    <property type="protein sequence ID" value="KAA1132635.1"/>
    <property type="molecule type" value="Genomic_DNA"/>
</dbReference>
<dbReference type="Proteomes" id="UP000325313">
    <property type="component" value="Unassembled WGS sequence"/>
</dbReference>
<accession>A0A5B0N6R4</accession>